<dbReference type="InParanoid" id="A0A0P0VDA7"/>
<reference evidence="1 2" key="3">
    <citation type="journal article" date="2013" name="Rice">
        <title>Improvement of the Oryza sativa Nipponbare reference genome using next generation sequence and optical map data.</title>
        <authorList>
            <person name="Kawahara Y."/>
            <person name="de la Bastide M."/>
            <person name="Hamilton J.P."/>
            <person name="Kanamori H."/>
            <person name="McCombie W.R."/>
            <person name="Ouyang S."/>
            <person name="Schwartz D.C."/>
            <person name="Tanaka T."/>
            <person name="Wu J."/>
            <person name="Zhou S."/>
            <person name="Childs K.L."/>
            <person name="Davidson R.M."/>
            <person name="Lin H."/>
            <person name="Quesada-Ocampo L."/>
            <person name="Vaillancourt B."/>
            <person name="Sakai H."/>
            <person name="Lee S.S."/>
            <person name="Kim J."/>
            <person name="Numa H."/>
            <person name="Itoh T."/>
            <person name="Buell C.R."/>
            <person name="Matsumoto T."/>
        </authorList>
    </citation>
    <scope>NUCLEOTIDE SEQUENCE [LARGE SCALE GENOMIC DNA]</scope>
    <source>
        <strain evidence="2">cv. Nipponbare</strain>
    </source>
</reference>
<dbReference type="Proteomes" id="UP000059680">
    <property type="component" value="Chromosome 1"/>
</dbReference>
<keyword evidence="2" id="KW-1185">Reference proteome</keyword>
<gene>
    <name evidence="1" type="ordered locus">Os01g0968350</name>
    <name evidence="1" type="ORF">OSNPB_010968350</name>
</gene>
<protein>
    <submittedName>
        <fullName evidence="1">Os01g0968350 protein</fullName>
    </submittedName>
</protein>
<proteinExistence type="predicted"/>
<reference evidence="1 2" key="2">
    <citation type="journal article" date="2013" name="Plant Cell Physiol.">
        <title>Rice Annotation Project Database (RAP-DB): an integrative and interactive database for rice genomics.</title>
        <authorList>
            <person name="Sakai H."/>
            <person name="Lee S.S."/>
            <person name="Tanaka T."/>
            <person name="Numa H."/>
            <person name="Kim J."/>
            <person name="Kawahara Y."/>
            <person name="Wakimoto H."/>
            <person name="Yang C.C."/>
            <person name="Iwamoto M."/>
            <person name="Abe T."/>
            <person name="Yamada Y."/>
            <person name="Muto A."/>
            <person name="Inokuchi H."/>
            <person name="Ikemura T."/>
            <person name="Matsumoto T."/>
            <person name="Sasaki T."/>
            <person name="Itoh T."/>
        </authorList>
    </citation>
    <scope>NUCLEOTIDE SEQUENCE [LARGE SCALE GENOMIC DNA]</scope>
    <source>
        <strain evidence="2">cv. Nipponbare</strain>
    </source>
</reference>
<reference evidence="2" key="1">
    <citation type="journal article" date="2005" name="Nature">
        <title>The map-based sequence of the rice genome.</title>
        <authorList>
            <consortium name="International rice genome sequencing project (IRGSP)"/>
            <person name="Matsumoto T."/>
            <person name="Wu J."/>
            <person name="Kanamori H."/>
            <person name="Katayose Y."/>
            <person name="Fujisawa M."/>
            <person name="Namiki N."/>
            <person name="Mizuno H."/>
            <person name="Yamamoto K."/>
            <person name="Antonio B.A."/>
            <person name="Baba T."/>
            <person name="Sakata K."/>
            <person name="Nagamura Y."/>
            <person name="Aoki H."/>
            <person name="Arikawa K."/>
            <person name="Arita K."/>
            <person name="Bito T."/>
            <person name="Chiden Y."/>
            <person name="Fujitsuka N."/>
            <person name="Fukunaka R."/>
            <person name="Hamada M."/>
            <person name="Harada C."/>
            <person name="Hayashi A."/>
            <person name="Hijishita S."/>
            <person name="Honda M."/>
            <person name="Hosokawa S."/>
            <person name="Ichikawa Y."/>
            <person name="Idonuma A."/>
            <person name="Iijima M."/>
            <person name="Ikeda M."/>
            <person name="Ikeno M."/>
            <person name="Ito K."/>
            <person name="Ito S."/>
            <person name="Ito T."/>
            <person name="Ito Y."/>
            <person name="Ito Y."/>
            <person name="Iwabuchi A."/>
            <person name="Kamiya K."/>
            <person name="Karasawa W."/>
            <person name="Kurita K."/>
            <person name="Katagiri S."/>
            <person name="Kikuta A."/>
            <person name="Kobayashi H."/>
            <person name="Kobayashi N."/>
            <person name="Machita K."/>
            <person name="Maehara T."/>
            <person name="Masukawa M."/>
            <person name="Mizubayashi T."/>
            <person name="Mukai Y."/>
            <person name="Nagasaki H."/>
            <person name="Nagata Y."/>
            <person name="Naito S."/>
            <person name="Nakashima M."/>
            <person name="Nakama Y."/>
            <person name="Nakamichi Y."/>
            <person name="Nakamura M."/>
            <person name="Meguro A."/>
            <person name="Negishi M."/>
            <person name="Ohta I."/>
            <person name="Ohta T."/>
            <person name="Okamoto M."/>
            <person name="Ono N."/>
            <person name="Saji S."/>
            <person name="Sakaguchi M."/>
            <person name="Sakai K."/>
            <person name="Shibata M."/>
            <person name="Shimokawa T."/>
            <person name="Song J."/>
            <person name="Takazaki Y."/>
            <person name="Terasawa K."/>
            <person name="Tsugane M."/>
            <person name="Tsuji K."/>
            <person name="Ueda S."/>
            <person name="Waki K."/>
            <person name="Yamagata H."/>
            <person name="Yamamoto M."/>
            <person name="Yamamoto S."/>
            <person name="Yamane H."/>
            <person name="Yoshiki S."/>
            <person name="Yoshihara R."/>
            <person name="Yukawa K."/>
            <person name="Zhong H."/>
            <person name="Yano M."/>
            <person name="Yuan Q."/>
            <person name="Ouyang S."/>
            <person name="Liu J."/>
            <person name="Jones K.M."/>
            <person name="Gansberger K."/>
            <person name="Moffat K."/>
            <person name="Hill J."/>
            <person name="Bera J."/>
            <person name="Fadrosh D."/>
            <person name="Jin S."/>
            <person name="Johri S."/>
            <person name="Kim M."/>
            <person name="Overton L."/>
            <person name="Reardon M."/>
            <person name="Tsitrin T."/>
            <person name="Vuong H."/>
            <person name="Weaver B."/>
            <person name="Ciecko A."/>
            <person name="Tallon L."/>
            <person name="Jackson J."/>
            <person name="Pai G."/>
            <person name="Aken S.V."/>
            <person name="Utterback T."/>
            <person name="Reidmuller S."/>
            <person name="Feldblyum T."/>
            <person name="Hsiao J."/>
            <person name="Zismann V."/>
            <person name="Iobst S."/>
            <person name="de Vazeille A.R."/>
            <person name="Buell C.R."/>
            <person name="Ying K."/>
            <person name="Li Y."/>
            <person name="Lu T."/>
            <person name="Huang Y."/>
            <person name="Zhao Q."/>
            <person name="Feng Q."/>
            <person name="Zhang L."/>
            <person name="Zhu J."/>
            <person name="Weng Q."/>
            <person name="Mu J."/>
            <person name="Lu Y."/>
            <person name="Fan D."/>
            <person name="Liu Y."/>
            <person name="Guan J."/>
            <person name="Zhang Y."/>
            <person name="Yu S."/>
            <person name="Liu X."/>
            <person name="Zhang Y."/>
            <person name="Hong G."/>
            <person name="Han B."/>
            <person name="Choisne N."/>
            <person name="Demange N."/>
            <person name="Orjeda G."/>
            <person name="Samain S."/>
            <person name="Cattolico L."/>
            <person name="Pelletier E."/>
            <person name="Couloux A."/>
            <person name="Segurens B."/>
            <person name="Wincker P."/>
            <person name="D'Hont A."/>
            <person name="Scarpelli C."/>
            <person name="Weissenbach J."/>
            <person name="Salanoubat M."/>
            <person name="Quetier F."/>
            <person name="Yu Y."/>
            <person name="Kim H.R."/>
            <person name="Rambo T."/>
            <person name="Currie J."/>
            <person name="Collura K."/>
            <person name="Luo M."/>
            <person name="Yang T."/>
            <person name="Ammiraju J.S.S."/>
            <person name="Engler F."/>
            <person name="Soderlund C."/>
            <person name="Wing R.A."/>
            <person name="Palmer L.E."/>
            <person name="de la Bastide M."/>
            <person name="Spiegel L."/>
            <person name="Nascimento L."/>
            <person name="Zutavern T."/>
            <person name="O'Shaughnessy A."/>
            <person name="Dike S."/>
            <person name="Dedhia N."/>
            <person name="Preston R."/>
            <person name="Balija V."/>
            <person name="McCombie W.R."/>
            <person name="Chow T."/>
            <person name="Chen H."/>
            <person name="Chung M."/>
            <person name="Chen C."/>
            <person name="Shaw J."/>
            <person name="Wu H."/>
            <person name="Hsiao K."/>
            <person name="Chao Y."/>
            <person name="Chu M."/>
            <person name="Cheng C."/>
            <person name="Hour A."/>
            <person name="Lee P."/>
            <person name="Lin S."/>
            <person name="Lin Y."/>
            <person name="Liou J."/>
            <person name="Liu S."/>
            <person name="Hsing Y."/>
            <person name="Raghuvanshi S."/>
            <person name="Mohanty A."/>
            <person name="Bharti A.K."/>
            <person name="Gaur A."/>
            <person name="Gupta V."/>
            <person name="Kumar D."/>
            <person name="Ravi V."/>
            <person name="Vij S."/>
            <person name="Kapur A."/>
            <person name="Khurana P."/>
            <person name="Khurana P."/>
            <person name="Khurana J.P."/>
            <person name="Tyagi A.K."/>
            <person name="Gaikwad K."/>
            <person name="Singh A."/>
            <person name="Dalal V."/>
            <person name="Srivastava S."/>
            <person name="Dixit A."/>
            <person name="Pal A.K."/>
            <person name="Ghazi I.A."/>
            <person name="Yadav M."/>
            <person name="Pandit A."/>
            <person name="Bhargava A."/>
            <person name="Sureshbabu K."/>
            <person name="Batra K."/>
            <person name="Sharma T.R."/>
            <person name="Mohapatra T."/>
            <person name="Singh N.K."/>
            <person name="Messing J."/>
            <person name="Nelson A.B."/>
            <person name="Fuks G."/>
            <person name="Kavchok S."/>
            <person name="Keizer G."/>
            <person name="Linton E."/>
            <person name="Llaca V."/>
            <person name="Song R."/>
            <person name="Tanyolac B."/>
            <person name="Young S."/>
            <person name="Ho-Il K."/>
            <person name="Hahn J.H."/>
            <person name="Sangsakoo G."/>
            <person name="Vanavichit A."/>
            <person name="de Mattos Luiz.A.T."/>
            <person name="Zimmer P.D."/>
            <person name="Malone G."/>
            <person name="Dellagostin O."/>
            <person name="de Oliveira A.C."/>
            <person name="Bevan M."/>
            <person name="Bancroft I."/>
            <person name="Minx P."/>
            <person name="Cordum H."/>
            <person name="Wilson R."/>
            <person name="Cheng Z."/>
            <person name="Jin W."/>
            <person name="Jiang J."/>
            <person name="Leong S.A."/>
            <person name="Iwama H."/>
            <person name="Gojobori T."/>
            <person name="Itoh T."/>
            <person name="Niimura Y."/>
            <person name="Fujii Y."/>
            <person name="Habara T."/>
            <person name="Sakai H."/>
            <person name="Sato Y."/>
            <person name="Wilson G."/>
            <person name="Kumar K."/>
            <person name="McCouch S."/>
            <person name="Juretic N."/>
            <person name="Hoen D."/>
            <person name="Wright S."/>
            <person name="Bruskiewich R."/>
            <person name="Bureau T."/>
            <person name="Miyao A."/>
            <person name="Hirochika H."/>
            <person name="Nishikawa T."/>
            <person name="Kadowaki K."/>
            <person name="Sugiura M."/>
            <person name="Burr B."/>
            <person name="Sasaki T."/>
        </authorList>
    </citation>
    <scope>NUCLEOTIDE SEQUENCE [LARGE SCALE GENOMIC DNA]</scope>
    <source>
        <strain evidence="2">cv. Nipponbare</strain>
    </source>
</reference>
<dbReference type="PaxDb" id="39947-A0A0P0VDA7"/>
<name>A0A0P0VDA7_ORYSJ</name>
<evidence type="ECO:0000313" key="1">
    <source>
        <dbReference type="EMBL" id="BAS76405.1"/>
    </source>
</evidence>
<dbReference type="Gramene" id="Os01t0968350-00">
    <property type="protein sequence ID" value="Os01t0968350-00"/>
    <property type="gene ID" value="Os01g0968350"/>
</dbReference>
<evidence type="ECO:0000313" key="2">
    <source>
        <dbReference type="Proteomes" id="UP000059680"/>
    </source>
</evidence>
<dbReference type="EMBL" id="AP014957">
    <property type="protein sequence ID" value="BAS76405.1"/>
    <property type="molecule type" value="Genomic_DNA"/>
</dbReference>
<dbReference type="FunCoup" id="A0A0P0VDA7">
    <property type="interactions" value="10"/>
</dbReference>
<dbReference type="AlphaFoldDB" id="A0A0P0VDA7"/>
<feature type="non-terminal residue" evidence="1">
    <location>
        <position position="195"/>
    </location>
</feature>
<accession>A0A0P0VDA7</accession>
<organism evidence="1 2">
    <name type="scientific">Oryza sativa subsp. japonica</name>
    <name type="common">Rice</name>
    <dbReference type="NCBI Taxonomy" id="39947"/>
    <lineage>
        <taxon>Eukaryota</taxon>
        <taxon>Viridiplantae</taxon>
        <taxon>Streptophyta</taxon>
        <taxon>Embryophyta</taxon>
        <taxon>Tracheophyta</taxon>
        <taxon>Spermatophyta</taxon>
        <taxon>Magnoliopsida</taxon>
        <taxon>Liliopsida</taxon>
        <taxon>Poales</taxon>
        <taxon>Poaceae</taxon>
        <taxon>BOP clade</taxon>
        <taxon>Oryzoideae</taxon>
        <taxon>Oryzeae</taxon>
        <taxon>Oryzinae</taxon>
        <taxon>Oryza</taxon>
        <taxon>Oryza sativa</taxon>
    </lineage>
</organism>
<dbReference type="eggNOG" id="ENOG502R64R">
    <property type="taxonomic scope" value="Eukaryota"/>
</dbReference>
<sequence length="195" mass="19770">MDVVGEVVELEAEVEVSEAVLLGDAIVVDARVMLGDGHHVGHDVEHAGELHPDGVGGGGPGDGEAWNGGGLPSRVELSWNVDGRAVEGELEAVDVAAPLGGLEGAHVEAVVGEADAEGLDPGEVAAHGGVALADEVGVDVEVGVGDDAEVVVLLAVEVEVVAVAAGEPRVAARHAGVEVAHWNIEHCQRELHYIT</sequence>